<evidence type="ECO:0000256" key="6">
    <source>
        <dbReference type="ARBA" id="ARBA00022989"/>
    </source>
</evidence>
<dbReference type="InterPro" id="IPR010989">
    <property type="entry name" value="SNARE"/>
</dbReference>
<dbReference type="GO" id="GO:0031201">
    <property type="term" value="C:SNARE complex"/>
    <property type="evidence" value="ECO:0007669"/>
    <property type="project" value="TreeGrafter"/>
</dbReference>
<feature type="domain" description="T-SNARE coiled-coil homology" evidence="12">
    <location>
        <begin position="371"/>
        <end position="433"/>
    </location>
</feature>
<keyword evidence="9 11" id="KW-0472">Membrane</keyword>
<dbReference type="Pfam" id="PF05739">
    <property type="entry name" value="SNARE"/>
    <property type="match status" value="1"/>
</dbReference>
<comment type="subcellular location">
    <subcellularLocation>
        <location evidence="1">Golgi apparatus membrane</location>
        <topology evidence="1">Single-pass type IV membrane protein</topology>
    </subcellularLocation>
</comment>
<dbReference type="GeneID" id="68107799"/>
<dbReference type="AlphaFoldDB" id="A0A2P1N6S0"/>
<dbReference type="CDD" id="cd15845">
    <property type="entry name" value="SNARE_syntaxin16"/>
    <property type="match status" value="1"/>
</dbReference>
<evidence type="ECO:0000256" key="8">
    <source>
        <dbReference type="ARBA" id="ARBA00023054"/>
    </source>
</evidence>
<dbReference type="PANTHER" id="PTHR19957:SF83">
    <property type="entry name" value="SYNTAXIN-16"/>
    <property type="match status" value="1"/>
</dbReference>
<dbReference type="GO" id="GO:0000139">
    <property type="term" value="C:Golgi membrane"/>
    <property type="evidence" value="ECO:0007669"/>
    <property type="project" value="UniProtKB-SubCell"/>
</dbReference>
<proteinExistence type="inferred from homology"/>
<dbReference type="EMBL" id="MG880229">
    <property type="protein sequence ID" value="AVP49998.1"/>
    <property type="molecule type" value="Genomic_DNA"/>
</dbReference>
<evidence type="ECO:0000313" key="15">
    <source>
        <dbReference type="Proteomes" id="UP000444721"/>
    </source>
</evidence>
<name>A0A2P1N6S0_NAEFO</name>
<keyword evidence="7" id="KW-0333">Golgi apparatus</keyword>
<keyword evidence="4 11" id="KW-0812">Transmembrane</keyword>
<dbReference type="GO" id="GO:0006906">
    <property type="term" value="P:vesicle fusion"/>
    <property type="evidence" value="ECO:0007669"/>
    <property type="project" value="TreeGrafter"/>
</dbReference>
<evidence type="ECO:0000256" key="11">
    <source>
        <dbReference type="SAM" id="Phobius"/>
    </source>
</evidence>
<reference evidence="13" key="1">
    <citation type="journal article" date="2018" name="J. Cell Sci.">
        <title>Identification and characterisation of the cryptic Golgi apparatus in Naegleria gruberi.</title>
        <authorList>
            <person name="Herman E.K."/>
            <person name="Yiangou L."/>
            <person name="Cantoni D.M."/>
            <person name="Miller C.N."/>
            <person name="Marciano-Cabral F."/>
            <person name="Anthonyrajah E."/>
            <person name="Dacks J.B."/>
            <person name="Tsaousis A.D."/>
        </authorList>
    </citation>
    <scope>NUCLEOTIDE SEQUENCE</scope>
    <source>
        <strain evidence="13">CDC:V212</strain>
    </source>
</reference>
<feature type="transmembrane region" description="Helical" evidence="11">
    <location>
        <begin position="442"/>
        <end position="462"/>
    </location>
</feature>
<evidence type="ECO:0000259" key="12">
    <source>
        <dbReference type="PROSITE" id="PS50192"/>
    </source>
</evidence>
<feature type="region of interest" description="Disordered" evidence="10">
    <location>
        <begin position="1"/>
        <end position="45"/>
    </location>
</feature>
<keyword evidence="8" id="KW-0175">Coiled coil</keyword>
<keyword evidence="3" id="KW-0813">Transport</keyword>
<evidence type="ECO:0000256" key="4">
    <source>
        <dbReference type="ARBA" id="ARBA00022692"/>
    </source>
</evidence>
<keyword evidence="15" id="KW-1185">Reference proteome</keyword>
<keyword evidence="6 11" id="KW-1133">Transmembrane helix</keyword>
<gene>
    <name evidence="14" type="ORF">FDP41_000581</name>
</gene>
<evidence type="ECO:0000256" key="9">
    <source>
        <dbReference type="ARBA" id="ARBA00023136"/>
    </source>
</evidence>
<dbReference type="EMBL" id="VFQX01000002">
    <property type="protein sequence ID" value="KAF0984682.1"/>
    <property type="molecule type" value="Genomic_DNA"/>
</dbReference>
<dbReference type="RefSeq" id="XP_044569395.1">
    <property type="nucleotide sequence ID" value="XM_044709375.1"/>
</dbReference>
<accession>A0A2P1N6S0</accession>
<evidence type="ECO:0000256" key="10">
    <source>
        <dbReference type="SAM" id="MobiDB-lite"/>
    </source>
</evidence>
<dbReference type="PANTHER" id="PTHR19957">
    <property type="entry name" value="SYNTAXIN"/>
    <property type="match status" value="1"/>
</dbReference>
<evidence type="ECO:0000256" key="3">
    <source>
        <dbReference type="ARBA" id="ARBA00022448"/>
    </source>
</evidence>
<dbReference type="InterPro" id="IPR006012">
    <property type="entry name" value="Syntaxin/epimorphin_CS"/>
</dbReference>
<evidence type="ECO:0000313" key="13">
    <source>
        <dbReference type="EMBL" id="AVP49998.1"/>
    </source>
</evidence>
<dbReference type="GO" id="GO:0000149">
    <property type="term" value="F:SNARE binding"/>
    <property type="evidence" value="ECO:0007669"/>
    <property type="project" value="TreeGrafter"/>
</dbReference>
<dbReference type="GO" id="GO:0005484">
    <property type="term" value="F:SNAP receptor activity"/>
    <property type="evidence" value="ECO:0007669"/>
    <property type="project" value="InterPro"/>
</dbReference>
<dbReference type="Proteomes" id="UP000444721">
    <property type="component" value="Unassembled WGS sequence"/>
</dbReference>
<dbReference type="PROSITE" id="PS00914">
    <property type="entry name" value="SYNTAXIN"/>
    <property type="match status" value="1"/>
</dbReference>
<organism evidence="13">
    <name type="scientific">Naegleria fowleri</name>
    <name type="common">Brain eating amoeba</name>
    <dbReference type="NCBI Taxonomy" id="5763"/>
    <lineage>
        <taxon>Eukaryota</taxon>
        <taxon>Discoba</taxon>
        <taxon>Heterolobosea</taxon>
        <taxon>Tetramitia</taxon>
        <taxon>Eutetramitia</taxon>
        <taxon>Vahlkampfiidae</taxon>
        <taxon>Naegleria</taxon>
    </lineage>
</organism>
<dbReference type="GO" id="GO:0006886">
    <property type="term" value="P:intracellular protein transport"/>
    <property type="evidence" value="ECO:0007669"/>
    <property type="project" value="InterPro"/>
</dbReference>
<dbReference type="VEuPathDB" id="AmoebaDB:FDP41_000581"/>
<evidence type="ECO:0000313" key="14">
    <source>
        <dbReference type="EMBL" id="KAF0984682.1"/>
    </source>
</evidence>
<protein>
    <submittedName>
        <fullName evidence="13">Syntaxin-16b</fullName>
    </submittedName>
</protein>
<feature type="compositionally biased region" description="Basic residues" evidence="10">
    <location>
        <begin position="20"/>
        <end position="33"/>
    </location>
</feature>
<sequence>MSNKHSQQQQRGSSSSSQPSRKKQNQNKQHHSTMKSSTTTSSSSGFDVFKSAVNSSIQFGKESISDLRKSILDTSFNSTALTDERDSDDELYRSARSVFSSTYSSKGGKSTKVQYESSSESDVSLWEDREMVQIQSDSLVKRNLTNLYATLRTKQKERQRLEESENFFFTDDSSLQAESLLQNEQANQRDIELGENEHPEDAEWIKLFETCKEKLASIASGIVELKKLHQQHVKFTVQKDFASEEEEIKVLTNNLKHSMAYCKKLIDQFDKYALLAKKKRRKQFKVVITNAKKSLFTSLSELSTDMQREQRSFLDKLTQLKSKKKELQRIHTTDTVEEFSKEELERIEAIEQRYYEPNVTQEQVEELVRREREIIQRDRELREVLASIVELHELFQQISALIIEQGSLLDRIDHNIEITREHIVEGNENLIEAEKAQKCGCFMYIIIFLSVAVVFLAFLIIIKLR</sequence>
<reference evidence="14 15" key="2">
    <citation type="journal article" date="2019" name="Sci. Rep.">
        <title>Nanopore sequencing improves the draft genome of the human pathogenic amoeba Naegleria fowleri.</title>
        <authorList>
            <person name="Liechti N."/>
            <person name="Schurch N."/>
            <person name="Bruggmann R."/>
            <person name="Wittwer M."/>
        </authorList>
    </citation>
    <scope>NUCLEOTIDE SEQUENCE [LARGE SCALE GENOMIC DNA]</scope>
    <source>
        <strain evidence="14 15">ATCC 30894</strain>
    </source>
</reference>
<dbReference type="InterPro" id="IPR000727">
    <property type="entry name" value="T_SNARE_dom"/>
</dbReference>
<evidence type="ECO:0000256" key="5">
    <source>
        <dbReference type="ARBA" id="ARBA00022927"/>
    </source>
</evidence>
<dbReference type="OrthoDB" id="10251371at2759"/>
<dbReference type="PROSITE" id="PS50192">
    <property type="entry name" value="T_SNARE"/>
    <property type="match status" value="1"/>
</dbReference>
<feature type="compositionally biased region" description="Low complexity" evidence="10">
    <location>
        <begin position="34"/>
        <end position="44"/>
    </location>
</feature>
<dbReference type="Gene3D" id="1.20.58.70">
    <property type="match status" value="1"/>
</dbReference>
<dbReference type="GO" id="GO:0048278">
    <property type="term" value="P:vesicle docking"/>
    <property type="evidence" value="ECO:0007669"/>
    <property type="project" value="TreeGrafter"/>
</dbReference>
<dbReference type="OMA" id="QHVKFTV"/>
<evidence type="ECO:0000256" key="2">
    <source>
        <dbReference type="ARBA" id="ARBA00009063"/>
    </source>
</evidence>
<evidence type="ECO:0000256" key="7">
    <source>
        <dbReference type="ARBA" id="ARBA00023034"/>
    </source>
</evidence>
<dbReference type="InterPro" id="IPR045242">
    <property type="entry name" value="Syntaxin"/>
</dbReference>
<dbReference type="SUPFAM" id="SSF47661">
    <property type="entry name" value="t-snare proteins"/>
    <property type="match status" value="1"/>
</dbReference>
<dbReference type="VEuPathDB" id="AmoebaDB:NfTy_002160"/>
<comment type="similarity">
    <text evidence="2">Belongs to the syntaxin family.</text>
</comment>
<evidence type="ECO:0000256" key="1">
    <source>
        <dbReference type="ARBA" id="ARBA00004409"/>
    </source>
</evidence>
<keyword evidence="5" id="KW-0653">Protein transport</keyword>
<dbReference type="SMART" id="SM00397">
    <property type="entry name" value="t_SNARE"/>
    <property type="match status" value="1"/>
</dbReference>
<dbReference type="VEuPathDB" id="AmoebaDB:NF0120180"/>
<feature type="compositionally biased region" description="Low complexity" evidence="10">
    <location>
        <begin position="1"/>
        <end position="19"/>
    </location>
</feature>